<evidence type="ECO:0000313" key="3">
    <source>
        <dbReference type="Proteomes" id="UP000679307"/>
    </source>
</evidence>
<dbReference type="PANTHER" id="PTHR33121">
    <property type="entry name" value="CYCLIC DI-GMP PHOSPHODIESTERASE PDEF"/>
    <property type="match status" value="1"/>
</dbReference>
<accession>A0ABX8EIK9</accession>
<reference evidence="2 3" key="1">
    <citation type="submission" date="2021-05" db="EMBL/GenBank/DDBJ databases">
        <title>Complete genome of Nocardioides aquaticus KCTC 9944T isolated from meromictic and hypersaline Ekho Lake, Antarctica.</title>
        <authorList>
            <person name="Hwang K."/>
            <person name="Kim K.M."/>
            <person name="Choe H."/>
        </authorList>
    </citation>
    <scope>NUCLEOTIDE SEQUENCE [LARGE SCALE GENOMIC DNA]</scope>
    <source>
        <strain evidence="2 3">KCTC 9944</strain>
    </source>
</reference>
<evidence type="ECO:0000259" key="1">
    <source>
        <dbReference type="PROSITE" id="PS50883"/>
    </source>
</evidence>
<name>A0ABX8EIK9_9ACTN</name>
<keyword evidence="3" id="KW-1185">Reference proteome</keyword>
<dbReference type="PANTHER" id="PTHR33121:SF79">
    <property type="entry name" value="CYCLIC DI-GMP PHOSPHODIESTERASE PDED-RELATED"/>
    <property type="match status" value="1"/>
</dbReference>
<dbReference type="PROSITE" id="PS50883">
    <property type="entry name" value="EAL"/>
    <property type="match status" value="1"/>
</dbReference>
<dbReference type="RefSeq" id="WP_214058092.1">
    <property type="nucleotide sequence ID" value="NZ_BAAAHS010000219.1"/>
</dbReference>
<sequence length="468" mass="49414">MAHFDPLALGLTDPRPLRDRVESLCVEAGHAGRQVVLLAASVSNADELADAYGHEALGAVTAAVVARLGVDQQPPAVPDDGTPDLVIHLLQVSPVGGVLAGLVVHPDLDADDVEAVATRLAGFATLPLEQGGARVWPVVTVALRRCRADDEGWRSLREVRGALYAAGRHHRGCVRWNASPDRTGAGGTGGAGGEDQHDAVVRRELGLVADLAAALHEHPSQLSLVYQPVLDLRSRTLTSAEALLRWHHPERGDVSPAEAVAAAERSGLIHDLGRLVLDLALAQTAAWIGHVGPAYRTHVNVSALELQRPGYVESVADALDRSGTPAEMLLLEITETALLTEDQHVLTTLYRLRALGVGLGIDDFGTGYSSIAQLHRLPVDTVKIDRSLVRDIATSATDFALIRTVLGLLGTTQVTVVAEGIEDAVQASHLQAVGAVFGQGYLLGRPMRPEVFMPAVAPLIRADAGTTA</sequence>
<dbReference type="SMART" id="SM00052">
    <property type="entry name" value="EAL"/>
    <property type="match status" value="1"/>
</dbReference>
<evidence type="ECO:0000313" key="2">
    <source>
        <dbReference type="EMBL" id="QVT78513.1"/>
    </source>
</evidence>
<dbReference type="InterPro" id="IPR043128">
    <property type="entry name" value="Rev_trsase/Diguanyl_cyclase"/>
</dbReference>
<dbReference type="InterPro" id="IPR050706">
    <property type="entry name" value="Cyclic-di-GMP_PDE-like"/>
</dbReference>
<dbReference type="Gene3D" id="3.30.70.270">
    <property type="match status" value="1"/>
</dbReference>
<dbReference type="SUPFAM" id="SSF141868">
    <property type="entry name" value="EAL domain-like"/>
    <property type="match status" value="1"/>
</dbReference>
<dbReference type="Gene3D" id="3.20.20.450">
    <property type="entry name" value="EAL domain"/>
    <property type="match status" value="1"/>
</dbReference>
<dbReference type="EMBL" id="CP075371">
    <property type="protein sequence ID" value="QVT78513.1"/>
    <property type="molecule type" value="Genomic_DNA"/>
</dbReference>
<dbReference type="InterPro" id="IPR035919">
    <property type="entry name" value="EAL_sf"/>
</dbReference>
<feature type="domain" description="EAL" evidence="1">
    <location>
        <begin position="204"/>
        <end position="460"/>
    </location>
</feature>
<proteinExistence type="predicted"/>
<dbReference type="InterPro" id="IPR001633">
    <property type="entry name" value="EAL_dom"/>
</dbReference>
<organism evidence="2 3">
    <name type="scientific">Nocardioides aquaticus</name>
    <dbReference type="NCBI Taxonomy" id="160826"/>
    <lineage>
        <taxon>Bacteria</taxon>
        <taxon>Bacillati</taxon>
        <taxon>Actinomycetota</taxon>
        <taxon>Actinomycetes</taxon>
        <taxon>Propionibacteriales</taxon>
        <taxon>Nocardioidaceae</taxon>
        <taxon>Nocardioides</taxon>
    </lineage>
</organism>
<dbReference type="Pfam" id="PF00563">
    <property type="entry name" value="EAL"/>
    <property type="match status" value="1"/>
</dbReference>
<gene>
    <name evidence="2" type="primary">cph2</name>
    <name evidence="2" type="ORF">ENKNEFLB_00890</name>
</gene>
<dbReference type="CDD" id="cd01948">
    <property type="entry name" value="EAL"/>
    <property type="match status" value="1"/>
</dbReference>
<dbReference type="Proteomes" id="UP000679307">
    <property type="component" value="Chromosome"/>
</dbReference>
<protein>
    <submittedName>
        <fullName evidence="2">Phytochrome-like protein cph2</fullName>
    </submittedName>
</protein>